<accession>A0A2U7UA40</accession>
<evidence type="ECO:0000313" key="2">
    <source>
        <dbReference type="EMBL" id="AVK75299.1"/>
    </source>
</evidence>
<gene>
    <name evidence="2" type="ORF">pqer_cds_877</name>
</gene>
<reference evidence="2" key="1">
    <citation type="journal article" date="2018" name="Nat. Commun.">
        <title>Diversity and evolution of the emerging Pandoraviridae family.</title>
        <authorList>
            <person name="Legendre M."/>
            <person name="Fabre E."/>
            <person name="Poirot O."/>
            <person name="Jeudy S."/>
            <person name="Lartigue A."/>
            <person name="Alempic J.M."/>
            <person name="Beucher L."/>
            <person name="Philippe N."/>
            <person name="Bertaux L."/>
            <person name="Christo-Foroux E."/>
            <person name="Labadie K."/>
            <person name="Coute Y."/>
            <person name="Abergel C."/>
            <person name="Claverie J.M."/>
        </authorList>
    </citation>
    <scope>NUCLEOTIDE SEQUENCE [LARGE SCALE GENOMIC DNA]</scope>
    <source>
        <strain evidence="2">Quercus</strain>
    </source>
</reference>
<feature type="region of interest" description="Disordered" evidence="1">
    <location>
        <begin position="1"/>
        <end position="26"/>
    </location>
</feature>
<sequence>MATADDDKRATRQMKAPNSRAEPKERFRRRALHQCQAHFERAFPKSPTVLKSNGLPFQDPNNDEAKEDWDKFLLFCGE</sequence>
<organism evidence="2">
    <name type="scientific">Pandoravirus quercus</name>
    <dbReference type="NCBI Taxonomy" id="2107709"/>
    <lineage>
        <taxon>Viruses</taxon>
        <taxon>Pandoravirus</taxon>
    </lineage>
</organism>
<dbReference type="GeneID" id="36844440"/>
<feature type="compositionally biased region" description="Basic and acidic residues" evidence="1">
    <location>
        <begin position="1"/>
        <end position="10"/>
    </location>
</feature>
<dbReference type="KEGG" id="vg:36844440"/>
<evidence type="ECO:0000256" key="1">
    <source>
        <dbReference type="SAM" id="MobiDB-lite"/>
    </source>
</evidence>
<proteinExistence type="predicted"/>
<protein>
    <submittedName>
        <fullName evidence="2">Uncharacterized protein</fullName>
    </submittedName>
</protein>
<dbReference type="Proteomes" id="UP000248852">
    <property type="component" value="Segment"/>
</dbReference>
<dbReference type="RefSeq" id="YP_009483568.1">
    <property type="nucleotide sequence ID" value="NC_037667.1"/>
</dbReference>
<dbReference type="EMBL" id="MG011689">
    <property type="protein sequence ID" value="AVK75299.1"/>
    <property type="molecule type" value="Genomic_DNA"/>
</dbReference>
<name>A0A2U7UA40_9VIRU</name>